<evidence type="ECO:0000313" key="3">
    <source>
        <dbReference type="EMBL" id="EAY00525.1"/>
    </source>
</evidence>
<evidence type="ECO:0008006" key="5">
    <source>
        <dbReference type="Google" id="ProtNLM"/>
    </source>
</evidence>
<dbReference type="AlphaFoldDB" id="A2F3K2"/>
<dbReference type="SUPFAM" id="SSF51126">
    <property type="entry name" value="Pectin lyase-like"/>
    <property type="match status" value="1"/>
</dbReference>
<feature type="signal peptide" evidence="2">
    <location>
        <begin position="1"/>
        <end position="18"/>
    </location>
</feature>
<evidence type="ECO:0000256" key="2">
    <source>
        <dbReference type="SAM" id="SignalP"/>
    </source>
</evidence>
<feature type="chain" id="PRO_5002643601" description="Right handed beta helix domain-containing protein" evidence="2">
    <location>
        <begin position="19"/>
        <end position="363"/>
    </location>
</feature>
<gene>
    <name evidence="3" type="ORF">TVAG_350210</name>
</gene>
<dbReference type="VEuPathDB" id="TrichDB:TVAGG3_0194150"/>
<sequence length="363" mass="40867">MIFLLSLRYITFETAITAQKDDYEIVCCRFINTNNKESGGAISDTRIASKLFIEGTIFDNCTSNMNGGAIYSNNYQCQEKNTFTNCLAFGDGHVSYTLSNQDYMLTSECVAVSCPKQTRISDGSTFYFLSSDNYLSLCNISKCSSKSKSGGFYLSTPRNTIIEYSILDNCEGQHIFYQSTTAVQSKFNFSIIINNLKINSTLFFIQSPLVVESSYFYNNIKHICGSYLTEREKLTLRNCSIPNLDEIPDIFTKVDCIEASYSIINERTIDYISYCATSEDNSTNSTTLHSSSVGKVLILIYAVAAIITAVVIHHCIKRARRNRGIEDEMNLEMIRDGEIVILDVDENQNKDQDQNNSPLPEEN</sequence>
<dbReference type="Proteomes" id="UP000001542">
    <property type="component" value="Unassembled WGS sequence"/>
</dbReference>
<dbReference type="EMBL" id="DS113598">
    <property type="protein sequence ID" value="EAY00525.1"/>
    <property type="molecule type" value="Genomic_DNA"/>
</dbReference>
<dbReference type="InterPro" id="IPR011050">
    <property type="entry name" value="Pectin_lyase_fold/virulence"/>
</dbReference>
<dbReference type="KEGG" id="tva:4758346"/>
<keyword evidence="1" id="KW-1133">Transmembrane helix</keyword>
<organism evidence="3 4">
    <name type="scientific">Trichomonas vaginalis (strain ATCC PRA-98 / G3)</name>
    <dbReference type="NCBI Taxonomy" id="412133"/>
    <lineage>
        <taxon>Eukaryota</taxon>
        <taxon>Metamonada</taxon>
        <taxon>Parabasalia</taxon>
        <taxon>Trichomonadida</taxon>
        <taxon>Trichomonadidae</taxon>
        <taxon>Trichomonas</taxon>
    </lineage>
</organism>
<keyword evidence="1" id="KW-0472">Membrane</keyword>
<keyword evidence="1" id="KW-0812">Transmembrane</keyword>
<name>A2F3K2_TRIV3</name>
<evidence type="ECO:0000256" key="1">
    <source>
        <dbReference type="SAM" id="Phobius"/>
    </source>
</evidence>
<reference evidence="3" key="2">
    <citation type="journal article" date="2007" name="Science">
        <title>Draft genome sequence of the sexually transmitted pathogen Trichomonas vaginalis.</title>
        <authorList>
            <person name="Carlton J.M."/>
            <person name="Hirt R.P."/>
            <person name="Silva J.C."/>
            <person name="Delcher A.L."/>
            <person name="Schatz M."/>
            <person name="Zhao Q."/>
            <person name="Wortman J.R."/>
            <person name="Bidwell S.L."/>
            <person name="Alsmark U.C.M."/>
            <person name="Besteiro S."/>
            <person name="Sicheritz-Ponten T."/>
            <person name="Noel C.J."/>
            <person name="Dacks J.B."/>
            <person name="Foster P.G."/>
            <person name="Simillion C."/>
            <person name="Van de Peer Y."/>
            <person name="Miranda-Saavedra D."/>
            <person name="Barton G.J."/>
            <person name="Westrop G.D."/>
            <person name="Mueller S."/>
            <person name="Dessi D."/>
            <person name="Fiori P.L."/>
            <person name="Ren Q."/>
            <person name="Paulsen I."/>
            <person name="Zhang H."/>
            <person name="Bastida-Corcuera F.D."/>
            <person name="Simoes-Barbosa A."/>
            <person name="Brown M.T."/>
            <person name="Hayes R.D."/>
            <person name="Mukherjee M."/>
            <person name="Okumura C.Y."/>
            <person name="Schneider R."/>
            <person name="Smith A.J."/>
            <person name="Vanacova S."/>
            <person name="Villalvazo M."/>
            <person name="Haas B.J."/>
            <person name="Pertea M."/>
            <person name="Feldblyum T.V."/>
            <person name="Utterback T.R."/>
            <person name="Shu C.L."/>
            <person name="Osoegawa K."/>
            <person name="de Jong P.J."/>
            <person name="Hrdy I."/>
            <person name="Horvathova L."/>
            <person name="Zubacova Z."/>
            <person name="Dolezal P."/>
            <person name="Malik S.B."/>
            <person name="Logsdon J.M. Jr."/>
            <person name="Henze K."/>
            <person name="Gupta A."/>
            <person name="Wang C.C."/>
            <person name="Dunne R.L."/>
            <person name="Upcroft J.A."/>
            <person name="Upcroft P."/>
            <person name="White O."/>
            <person name="Salzberg S.L."/>
            <person name="Tang P."/>
            <person name="Chiu C.-H."/>
            <person name="Lee Y.-S."/>
            <person name="Embley T.M."/>
            <person name="Coombs G.H."/>
            <person name="Mottram J.C."/>
            <person name="Tachezy J."/>
            <person name="Fraser-Liggett C.M."/>
            <person name="Johnson P.J."/>
        </authorList>
    </citation>
    <scope>NUCLEOTIDE SEQUENCE [LARGE SCALE GENOMIC DNA]</scope>
    <source>
        <strain evidence="3">G3</strain>
    </source>
</reference>
<dbReference type="VEuPathDB" id="TrichDB:TVAG_350210"/>
<keyword evidence="2" id="KW-0732">Signal</keyword>
<dbReference type="RefSeq" id="XP_001313454.1">
    <property type="nucleotide sequence ID" value="XM_001313453.1"/>
</dbReference>
<proteinExistence type="predicted"/>
<reference evidence="3" key="1">
    <citation type="submission" date="2006-10" db="EMBL/GenBank/DDBJ databases">
        <authorList>
            <person name="Amadeo P."/>
            <person name="Zhao Q."/>
            <person name="Wortman J."/>
            <person name="Fraser-Liggett C."/>
            <person name="Carlton J."/>
        </authorList>
    </citation>
    <scope>NUCLEOTIDE SEQUENCE</scope>
    <source>
        <strain evidence="3">G3</strain>
    </source>
</reference>
<evidence type="ECO:0000313" key="4">
    <source>
        <dbReference type="Proteomes" id="UP000001542"/>
    </source>
</evidence>
<accession>A2F3K2</accession>
<feature type="transmembrane region" description="Helical" evidence="1">
    <location>
        <begin position="296"/>
        <end position="316"/>
    </location>
</feature>
<dbReference type="InParanoid" id="A2F3K2"/>
<protein>
    <recommendedName>
        <fullName evidence="5">Right handed beta helix domain-containing protein</fullName>
    </recommendedName>
</protein>
<dbReference type="SMR" id="A2F3K2"/>
<keyword evidence="4" id="KW-1185">Reference proteome</keyword>